<dbReference type="EMBL" id="BARU01005698">
    <property type="protein sequence ID" value="GAH40138.1"/>
    <property type="molecule type" value="Genomic_DNA"/>
</dbReference>
<accession>X1H4C8</accession>
<dbReference type="AlphaFoldDB" id="X1H4C8"/>
<sequence>MPIYLHEFGHILGFHNHFEEGTMAATPELIYVDQKTKDYFSILYSVPVEYCF</sequence>
<gene>
    <name evidence="1" type="ORF">S03H2_11152</name>
</gene>
<reference evidence="1" key="1">
    <citation type="journal article" date="2014" name="Front. Microbiol.">
        <title>High frequency of phylogenetically diverse reductive dehalogenase-homologous genes in deep subseafloor sedimentary metagenomes.</title>
        <authorList>
            <person name="Kawai M."/>
            <person name="Futagami T."/>
            <person name="Toyoda A."/>
            <person name="Takaki Y."/>
            <person name="Nishi S."/>
            <person name="Hori S."/>
            <person name="Arai W."/>
            <person name="Tsubouchi T."/>
            <person name="Morono Y."/>
            <person name="Uchiyama I."/>
            <person name="Ito T."/>
            <person name="Fujiyama A."/>
            <person name="Inagaki F."/>
            <person name="Takami H."/>
        </authorList>
    </citation>
    <scope>NUCLEOTIDE SEQUENCE</scope>
    <source>
        <strain evidence="1">Expedition CK06-06</strain>
    </source>
</reference>
<organism evidence="1">
    <name type="scientific">marine sediment metagenome</name>
    <dbReference type="NCBI Taxonomy" id="412755"/>
    <lineage>
        <taxon>unclassified sequences</taxon>
        <taxon>metagenomes</taxon>
        <taxon>ecological metagenomes</taxon>
    </lineage>
</organism>
<evidence type="ECO:0000313" key="1">
    <source>
        <dbReference type="EMBL" id="GAH40138.1"/>
    </source>
</evidence>
<protein>
    <submittedName>
        <fullName evidence="1">Uncharacterized protein</fullName>
    </submittedName>
</protein>
<comment type="caution">
    <text evidence="1">The sequence shown here is derived from an EMBL/GenBank/DDBJ whole genome shotgun (WGS) entry which is preliminary data.</text>
</comment>
<name>X1H4C8_9ZZZZ</name>
<proteinExistence type="predicted"/>